<comment type="caution">
    <text evidence="2">The sequence shown here is derived from an EMBL/GenBank/DDBJ whole genome shotgun (WGS) entry which is preliminary data.</text>
</comment>
<organism evidence="2 3">
    <name type="scientific">Candidatus Dormiibacter inghamiae</name>
    <dbReference type="NCBI Taxonomy" id="3127013"/>
    <lineage>
        <taxon>Bacteria</taxon>
        <taxon>Bacillati</taxon>
        <taxon>Candidatus Dormiibacterota</taxon>
        <taxon>Candidatus Dormibacteria</taxon>
        <taxon>Candidatus Dormibacterales</taxon>
        <taxon>Candidatus Dormibacteraceae</taxon>
        <taxon>Candidatus Dormiibacter</taxon>
    </lineage>
</organism>
<accession>A0A934KJG7</accession>
<name>A0A934KJG7_9BACT</name>
<reference evidence="2 3" key="1">
    <citation type="submission" date="2020-10" db="EMBL/GenBank/DDBJ databases">
        <title>Ca. Dormibacterota MAGs.</title>
        <authorList>
            <person name="Montgomery K."/>
        </authorList>
    </citation>
    <scope>NUCLEOTIDE SEQUENCE [LARGE SCALE GENOMIC DNA]</scope>
    <source>
        <strain evidence="2">SC8811_S16_3</strain>
    </source>
</reference>
<dbReference type="SUPFAM" id="SSF51905">
    <property type="entry name" value="FAD/NAD(P)-binding domain"/>
    <property type="match status" value="1"/>
</dbReference>
<gene>
    <name evidence="2" type="ORF">JF888_11895</name>
</gene>
<dbReference type="Pfam" id="PF13450">
    <property type="entry name" value="NAD_binding_8"/>
    <property type="match status" value="1"/>
</dbReference>
<dbReference type="PRINTS" id="PR00411">
    <property type="entry name" value="PNDRDTASEI"/>
</dbReference>
<dbReference type="PANTHER" id="PTHR10668:SF105">
    <property type="entry name" value="DEHYDROGENASE-RELATED"/>
    <property type="match status" value="1"/>
</dbReference>
<dbReference type="PANTHER" id="PTHR10668">
    <property type="entry name" value="PHYTOENE DEHYDROGENASE"/>
    <property type="match status" value="1"/>
</dbReference>
<dbReference type="AlphaFoldDB" id="A0A934KJG7"/>
<dbReference type="Proteomes" id="UP000620075">
    <property type="component" value="Unassembled WGS sequence"/>
</dbReference>
<dbReference type="EMBL" id="JAEKNQ010000044">
    <property type="protein sequence ID" value="MBJ7603878.1"/>
    <property type="molecule type" value="Genomic_DNA"/>
</dbReference>
<feature type="compositionally biased region" description="Low complexity" evidence="1">
    <location>
        <begin position="1"/>
        <end position="15"/>
    </location>
</feature>
<evidence type="ECO:0000313" key="3">
    <source>
        <dbReference type="Proteomes" id="UP000620075"/>
    </source>
</evidence>
<dbReference type="InterPro" id="IPR036188">
    <property type="entry name" value="FAD/NAD-bd_sf"/>
</dbReference>
<sequence length="482" mass="50284">MSARSASARTTASATNAPDAVVVGSGPNGLAAAITLLEAGRSVLVLEAAEQPGGGLRSGELTEPGFRHDMCASVMAFAPVSPFLRRQSLRLLTPPAPLAHPLDGGAAVILDRSMEVTAAGLDRADRAAYCRRLGGLVSGAEAAFAALLAGPRLPQLALTGARFGVTPLLPAAGLARHAFQGERARALLAGCSAHGGLALTEPVSAAFGLVLQATAHAGGWPLASGGSQSVAASLVQRLLQLGGEIRCGEHVADLGHLPGRAVLLDLTPREVLRLAGSRLGVRYRRGLERYRYGPGAFKLDWALRGPVPWRNPACARAGTAHLGGTLAEIAAAEREVSQGRHALRPFVIFVQPSLFDPSRAPAGRHTAYAYCHVPNGSAVDMTGAIERQVERFAPGFRDLVLARSATGPAALEQHNPNLVGGDLNGGRQDLRQLFTRPLPRWSPYTTPDPRLYLCGQATPPGGGVHGMCGYNAARAALRRTLQ</sequence>
<evidence type="ECO:0000256" key="1">
    <source>
        <dbReference type="SAM" id="MobiDB-lite"/>
    </source>
</evidence>
<feature type="region of interest" description="Disordered" evidence="1">
    <location>
        <begin position="1"/>
        <end position="20"/>
    </location>
</feature>
<protein>
    <submittedName>
        <fullName evidence="2">NAD(P)/FAD-dependent oxidoreductase</fullName>
    </submittedName>
</protein>
<evidence type="ECO:0000313" key="2">
    <source>
        <dbReference type="EMBL" id="MBJ7603878.1"/>
    </source>
</evidence>
<proteinExistence type="predicted"/>
<dbReference type="Gene3D" id="3.50.50.60">
    <property type="entry name" value="FAD/NAD(P)-binding domain"/>
    <property type="match status" value="1"/>
</dbReference>